<feature type="transmembrane region" description="Helical" evidence="1">
    <location>
        <begin position="250"/>
        <end position="269"/>
    </location>
</feature>
<accession>A0A1Y3CFQ5</accession>
<keyword evidence="1" id="KW-0812">Transmembrane</keyword>
<dbReference type="RefSeq" id="WP_086203284.1">
    <property type="nucleotide sequence ID" value="NZ_NEGB01000003.1"/>
</dbReference>
<gene>
    <name evidence="2" type="ORF">B9T28_07010</name>
</gene>
<evidence type="ECO:0000256" key="1">
    <source>
        <dbReference type="SAM" id="Phobius"/>
    </source>
</evidence>
<sequence>MVNYILFGLVIVFFLISGKLFSIFPRLEWLDMSGWALVLSIINIFFLIDIIFLNSFFIKKARSFKKTIPSQLNKIIDKIKTIIYKNLFNDKDQNGKFYNENFSKNNNSDKINEMDQLKKSINIHFDKKPNFLLENYNPFITISSLKNSVEKLTLNEFYLLETIKKTLDGVDYDLITKNDLAHHYIEISKLLTNYESIRDNYERGMKQFYSDINKEMNTEIKKFRRLNEVLKNSKTSHVYLQAERQYSMAFYIYSGLGIITIAGIMKFSLFIIEQKSYLKTNYSIDNYDYWALKITSIFIFITLITFFIKQAVHYQKKKDQAERTRLELDALPTYIFDFEDADIKSIRKELIPKYFGNNNDNSTLNEIGNIVTEQLKTSSDVAKSSAEIIKALKIK</sequence>
<protein>
    <submittedName>
        <fullName evidence="2">Uncharacterized protein</fullName>
    </submittedName>
</protein>
<feature type="transmembrane region" description="Helical" evidence="1">
    <location>
        <begin position="32"/>
        <end position="57"/>
    </location>
</feature>
<organism evidence="2 3">
    <name type="scientific">Acinetobacter silvestris</name>
    <dbReference type="NCBI Taxonomy" id="1977882"/>
    <lineage>
        <taxon>Bacteria</taxon>
        <taxon>Pseudomonadati</taxon>
        <taxon>Pseudomonadota</taxon>
        <taxon>Gammaproteobacteria</taxon>
        <taxon>Moraxellales</taxon>
        <taxon>Moraxellaceae</taxon>
        <taxon>Acinetobacter</taxon>
    </lineage>
</organism>
<comment type="caution">
    <text evidence="2">The sequence shown here is derived from an EMBL/GenBank/DDBJ whole genome shotgun (WGS) entry which is preliminary data.</text>
</comment>
<dbReference type="Proteomes" id="UP000242765">
    <property type="component" value="Unassembled WGS sequence"/>
</dbReference>
<evidence type="ECO:0000313" key="2">
    <source>
        <dbReference type="EMBL" id="OTG65941.1"/>
    </source>
</evidence>
<feature type="transmembrane region" description="Helical" evidence="1">
    <location>
        <begin position="289"/>
        <end position="308"/>
    </location>
</feature>
<dbReference type="STRING" id="1977882.B9T28_07010"/>
<evidence type="ECO:0000313" key="3">
    <source>
        <dbReference type="Proteomes" id="UP000242765"/>
    </source>
</evidence>
<dbReference type="EMBL" id="NEGB01000003">
    <property type="protein sequence ID" value="OTG65941.1"/>
    <property type="molecule type" value="Genomic_DNA"/>
</dbReference>
<proteinExistence type="predicted"/>
<dbReference type="AlphaFoldDB" id="A0A1Y3CFQ5"/>
<keyword evidence="3" id="KW-1185">Reference proteome</keyword>
<dbReference type="OrthoDB" id="6688950at2"/>
<name>A0A1Y3CFQ5_9GAMM</name>
<keyword evidence="1" id="KW-1133">Transmembrane helix</keyword>
<keyword evidence="1" id="KW-0472">Membrane</keyword>
<reference evidence="2 3" key="1">
    <citation type="submission" date="2017-04" db="EMBL/GenBank/DDBJ databases">
        <title>High diversity of culturable Acinetobacter species in natural soil and water ecosystems.</title>
        <authorList>
            <person name="Nemec A."/>
            <person name="Radolfova-Krizova L."/>
        </authorList>
    </citation>
    <scope>NUCLEOTIDE SEQUENCE [LARGE SCALE GENOMIC DNA]</scope>
    <source>
        <strain evidence="2 3">ANC 4999</strain>
    </source>
</reference>